<feature type="chain" id="PRO_5040506508" evidence="8">
    <location>
        <begin position="22"/>
        <end position="309"/>
    </location>
</feature>
<comment type="caution">
    <text evidence="10">The sequence shown here is derived from an EMBL/GenBank/DDBJ whole genome shotgun (WGS) entry which is preliminary data.</text>
</comment>
<dbReference type="Gene3D" id="1.10.489.10">
    <property type="entry name" value="Chloroperoxidase-like"/>
    <property type="match status" value="1"/>
</dbReference>
<keyword evidence="2 10" id="KW-0575">Peroxidase</keyword>
<dbReference type="PROSITE" id="PS51405">
    <property type="entry name" value="HEME_HALOPEROXIDASE"/>
    <property type="match status" value="1"/>
</dbReference>
<dbReference type="GO" id="GO:0004601">
    <property type="term" value="F:peroxidase activity"/>
    <property type="evidence" value="ECO:0007669"/>
    <property type="project" value="UniProtKB-KW"/>
</dbReference>
<accession>A0A9P8MN01</accession>
<keyword evidence="8" id="KW-0732">Signal</keyword>
<evidence type="ECO:0000256" key="6">
    <source>
        <dbReference type="ARBA" id="ARBA00023004"/>
    </source>
</evidence>
<keyword evidence="11" id="KW-1185">Reference proteome</keyword>
<evidence type="ECO:0000256" key="7">
    <source>
        <dbReference type="ARBA" id="ARBA00025795"/>
    </source>
</evidence>
<name>A0A9P8MN01_9HYPO</name>
<keyword evidence="5" id="KW-0560">Oxidoreductase</keyword>
<evidence type="ECO:0000256" key="5">
    <source>
        <dbReference type="ARBA" id="ARBA00023002"/>
    </source>
</evidence>
<organism evidence="10 11">
    <name type="scientific">Hirsutella rhossiliensis</name>
    <dbReference type="NCBI Taxonomy" id="111463"/>
    <lineage>
        <taxon>Eukaryota</taxon>
        <taxon>Fungi</taxon>
        <taxon>Dikarya</taxon>
        <taxon>Ascomycota</taxon>
        <taxon>Pezizomycotina</taxon>
        <taxon>Sordariomycetes</taxon>
        <taxon>Hypocreomycetidae</taxon>
        <taxon>Hypocreales</taxon>
        <taxon>Ophiocordycipitaceae</taxon>
        <taxon>Hirsutella</taxon>
    </lineage>
</organism>
<evidence type="ECO:0000256" key="2">
    <source>
        <dbReference type="ARBA" id="ARBA00022559"/>
    </source>
</evidence>
<dbReference type="Proteomes" id="UP000824596">
    <property type="component" value="Unassembled WGS sequence"/>
</dbReference>
<comment type="cofactor">
    <cofactor evidence="1">
        <name>heme b</name>
        <dbReference type="ChEBI" id="CHEBI:60344"/>
    </cofactor>
</comment>
<feature type="signal peptide" evidence="8">
    <location>
        <begin position="1"/>
        <end position="21"/>
    </location>
</feature>
<keyword evidence="3" id="KW-0349">Heme</keyword>
<dbReference type="PANTHER" id="PTHR33577:SF19">
    <property type="entry name" value="HEME HALOPEROXIDASE FAMILY PROFILE DOMAIN-CONTAINING PROTEIN-RELATED"/>
    <property type="match status" value="1"/>
</dbReference>
<dbReference type="GO" id="GO:0046872">
    <property type="term" value="F:metal ion binding"/>
    <property type="evidence" value="ECO:0007669"/>
    <property type="project" value="UniProtKB-KW"/>
</dbReference>
<protein>
    <submittedName>
        <fullName evidence="10">Peroxidase, family 2 domain-containing protein</fullName>
    </submittedName>
</protein>
<sequence>MRAQILSLFVVLSALLNSAYASEQKKPTFNPFDRRFFEFRAARPSDSRGPCPALNALANHGFLPRDGRDIGLIKMLLGTFLGFGLDPVATIFIWGPALVASHNPLTLQLDLEDLSKHNLLIEHDCSYSREDYVIGDNNNFNPRVWAVARAELRKHTILSPISLGRAKSARIRDARRRNPRTVWGPRAAGFSLMETGTLLGMAAGFPKYEWVRCIFEEERLPTHLGWRAIPLLDNGIAILTFGIASLLADPDLLQNVGSVVLDTPADIFGTIWPPQRRHIMPKLRGLITELGFNATGVDEMSRFANITFD</sequence>
<reference evidence="10" key="1">
    <citation type="submission" date="2021-09" db="EMBL/GenBank/DDBJ databases">
        <title>A high-quality genome of the endoparasitic fungus Hirsutella rhossiliensis with a comparison of Hirsutella genomes reveals transposable elements contributing to genome size variation.</title>
        <authorList>
            <person name="Lin R."/>
            <person name="Jiao Y."/>
            <person name="Sun X."/>
            <person name="Ling J."/>
            <person name="Xie B."/>
            <person name="Cheng X."/>
        </authorList>
    </citation>
    <scope>NUCLEOTIDE SEQUENCE</scope>
    <source>
        <strain evidence="10">HR02</strain>
    </source>
</reference>
<dbReference type="RefSeq" id="XP_044715791.1">
    <property type="nucleotide sequence ID" value="XM_044869049.1"/>
</dbReference>
<evidence type="ECO:0000256" key="8">
    <source>
        <dbReference type="SAM" id="SignalP"/>
    </source>
</evidence>
<evidence type="ECO:0000256" key="1">
    <source>
        <dbReference type="ARBA" id="ARBA00001970"/>
    </source>
</evidence>
<dbReference type="Pfam" id="PF01328">
    <property type="entry name" value="Peroxidase_2"/>
    <property type="match status" value="1"/>
</dbReference>
<dbReference type="GeneID" id="68359707"/>
<dbReference type="SUPFAM" id="SSF47571">
    <property type="entry name" value="Cloroperoxidase"/>
    <property type="match status" value="1"/>
</dbReference>
<proteinExistence type="inferred from homology"/>
<evidence type="ECO:0000256" key="3">
    <source>
        <dbReference type="ARBA" id="ARBA00022617"/>
    </source>
</evidence>
<dbReference type="PANTHER" id="PTHR33577">
    <property type="entry name" value="STERIGMATOCYSTIN BIOSYNTHESIS PEROXIDASE STCC-RELATED"/>
    <property type="match status" value="1"/>
</dbReference>
<comment type="similarity">
    <text evidence="7">Belongs to the chloroperoxidase family.</text>
</comment>
<dbReference type="EMBL" id="JAIZPD010000016">
    <property type="protein sequence ID" value="KAH0958277.1"/>
    <property type="molecule type" value="Genomic_DNA"/>
</dbReference>
<dbReference type="AlphaFoldDB" id="A0A9P8MN01"/>
<dbReference type="InterPro" id="IPR000028">
    <property type="entry name" value="Chloroperoxidase"/>
</dbReference>
<keyword evidence="4" id="KW-0479">Metal-binding</keyword>
<evidence type="ECO:0000313" key="10">
    <source>
        <dbReference type="EMBL" id="KAH0958277.1"/>
    </source>
</evidence>
<dbReference type="OrthoDB" id="407298at2759"/>
<evidence type="ECO:0000313" key="11">
    <source>
        <dbReference type="Proteomes" id="UP000824596"/>
    </source>
</evidence>
<evidence type="ECO:0000256" key="4">
    <source>
        <dbReference type="ARBA" id="ARBA00022723"/>
    </source>
</evidence>
<evidence type="ECO:0000259" key="9">
    <source>
        <dbReference type="PROSITE" id="PS51405"/>
    </source>
</evidence>
<keyword evidence="6" id="KW-0408">Iron</keyword>
<gene>
    <name evidence="10" type="ORF">HRG_10578</name>
</gene>
<feature type="domain" description="Heme haloperoxidase family profile" evidence="9">
    <location>
        <begin position="35"/>
        <end position="248"/>
    </location>
</feature>
<dbReference type="InterPro" id="IPR036851">
    <property type="entry name" value="Chloroperoxidase-like_sf"/>
</dbReference>